<keyword evidence="18" id="KW-1185">Reference proteome</keyword>
<dbReference type="InterPro" id="IPR006626">
    <property type="entry name" value="PbH1"/>
</dbReference>
<evidence type="ECO:0000256" key="4">
    <source>
        <dbReference type="ARBA" id="ARBA00022525"/>
    </source>
</evidence>
<evidence type="ECO:0000256" key="15">
    <source>
        <dbReference type="RuleBase" id="RU361169"/>
    </source>
</evidence>
<evidence type="ECO:0000256" key="12">
    <source>
        <dbReference type="ARBA" id="ARBA00034074"/>
    </source>
</evidence>
<dbReference type="PROSITE" id="PS00502">
    <property type="entry name" value="POLYGALACTURONASE"/>
    <property type="match status" value="1"/>
</dbReference>
<sequence>MRLSSLFIALALLALGRLVQSAQPTASSSTAPNPCWVTAYTAVAAATVSCTSITLDNIHVPSGSILDLSKLKTGTTVTFAGKTTFDYYNGNINLIEIGGTDITVTSKPGAIIDGNGQAWWDGLGSNGGILKPNHFITLGKIYGTSAIKNLYIQNYPVHCFSISNCANLTISNIALNNAAGNAPNSRSAGLPAAHNTDGFDISSCTNVLLQDSVVVNQDDCVAITSGDGITVRNMYCNGGHGLSIGSVGGKSDNNVTNVLFEDSVILNSQNGARIKTNYNTTGYIAGITYKNIALSNISIYGIDIQQDYLNGGPTGTPSNGVIITNITMENIVGTVQKSAKDYYILCGDSSCSDFTFNDIHITGGMGDSCNVKPAGDFQC</sequence>
<proteinExistence type="inferred from homology"/>
<evidence type="ECO:0000313" key="18">
    <source>
        <dbReference type="Proteomes" id="UP000250266"/>
    </source>
</evidence>
<dbReference type="EMBL" id="KV745358">
    <property type="protein sequence ID" value="OCK75136.1"/>
    <property type="molecule type" value="Genomic_DNA"/>
</dbReference>
<evidence type="ECO:0000256" key="7">
    <source>
        <dbReference type="ARBA" id="ARBA00022801"/>
    </source>
</evidence>
<comment type="similarity">
    <text evidence="2 15">Belongs to the glycosyl hydrolase 28 family.</text>
</comment>
<dbReference type="PANTHER" id="PTHR31884">
    <property type="entry name" value="POLYGALACTURONASE"/>
    <property type="match status" value="1"/>
</dbReference>
<evidence type="ECO:0000256" key="14">
    <source>
        <dbReference type="PROSITE-ProRule" id="PRU10052"/>
    </source>
</evidence>
<dbReference type="GO" id="GO:0071555">
    <property type="term" value="P:cell wall organization"/>
    <property type="evidence" value="ECO:0007669"/>
    <property type="project" value="UniProtKB-KW"/>
</dbReference>
<dbReference type="SMART" id="SM00710">
    <property type="entry name" value="PbH1"/>
    <property type="match status" value="7"/>
</dbReference>
<evidence type="ECO:0000256" key="10">
    <source>
        <dbReference type="ARBA" id="ARBA00023295"/>
    </source>
</evidence>
<keyword evidence="8" id="KW-1015">Disulfide bond</keyword>
<evidence type="ECO:0000256" key="11">
    <source>
        <dbReference type="ARBA" id="ARBA00023316"/>
    </source>
</evidence>
<dbReference type="SUPFAM" id="SSF51126">
    <property type="entry name" value="Pectin lyase-like"/>
    <property type="match status" value="1"/>
</dbReference>
<feature type="chain" id="PRO_5034482213" description="endo-polygalacturonase" evidence="16">
    <location>
        <begin position="22"/>
        <end position="379"/>
    </location>
</feature>
<dbReference type="FunFam" id="2.160.20.10:FF:000002">
    <property type="entry name" value="Endopolygalacturonase D"/>
    <property type="match status" value="1"/>
</dbReference>
<accession>A0A8E2E0H4</accession>
<organism evidence="17 18">
    <name type="scientific">Lepidopterella palustris CBS 459.81</name>
    <dbReference type="NCBI Taxonomy" id="1314670"/>
    <lineage>
        <taxon>Eukaryota</taxon>
        <taxon>Fungi</taxon>
        <taxon>Dikarya</taxon>
        <taxon>Ascomycota</taxon>
        <taxon>Pezizomycotina</taxon>
        <taxon>Dothideomycetes</taxon>
        <taxon>Pleosporomycetidae</taxon>
        <taxon>Mytilinidiales</taxon>
        <taxon>Argynnaceae</taxon>
        <taxon>Lepidopterella</taxon>
    </lineage>
</organism>
<keyword evidence="9" id="KW-0325">Glycoprotein</keyword>
<keyword evidence="5 16" id="KW-0732">Signal</keyword>
<dbReference type="InterPro" id="IPR050434">
    <property type="entry name" value="Glycosyl_hydrlase_28"/>
</dbReference>
<keyword evidence="11" id="KW-0961">Cell wall biogenesis/degradation</keyword>
<feature type="signal peptide" evidence="16">
    <location>
        <begin position="1"/>
        <end position="21"/>
    </location>
</feature>
<comment type="subcellular location">
    <subcellularLocation>
        <location evidence="1">Secreted</location>
    </subcellularLocation>
</comment>
<dbReference type="Gene3D" id="2.160.20.10">
    <property type="entry name" value="Single-stranded right-handed beta-helix, Pectin lyase-like"/>
    <property type="match status" value="1"/>
</dbReference>
<name>A0A8E2E0H4_9PEZI</name>
<reference evidence="17 18" key="1">
    <citation type="journal article" date="2016" name="Nat. Commun.">
        <title>Ectomycorrhizal ecology is imprinted in the genome of the dominant symbiotic fungus Cenococcum geophilum.</title>
        <authorList>
            <consortium name="DOE Joint Genome Institute"/>
            <person name="Peter M."/>
            <person name="Kohler A."/>
            <person name="Ohm R.A."/>
            <person name="Kuo A."/>
            <person name="Krutzmann J."/>
            <person name="Morin E."/>
            <person name="Arend M."/>
            <person name="Barry K.W."/>
            <person name="Binder M."/>
            <person name="Choi C."/>
            <person name="Clum A."/>
            <person name="Copeland A."/>
            <person name="Grisel N."/>
            <person name="Haridas S."/>
            <person name="Kipfer T."/>
            <person name="LaButti K."/>
            <person name="Lindquist E."/>
            <person name="Lipzen A."/>
            <person name="Maire R."/>
            <person name="Meier B."/>
            <person name="Mihaltcheva S."/>
            <person name="Molinier V."/>
            <person name="Murat C."/>
            <person name="Poggeler S."/>
            <person name="Quandt C.A."/>
            <person name="Sperisen C."/>
            <person name="Tritt A."/>
            <person name="Tisserant E."/>
            <person name="Crous P.W."/>
            <person name="Henrissat B."/>
            <person name="Nehls U."/>
            <person name="Egli S."/>
            <person name="Spatafora J.W."/>
            <person name="Grigoriev I.V."/>
            <person name="Martin F.M."/>
        </authorList>
    </citation>
    <scope>NUCLEOTIDE SEQUENCE [LARGE SCALE GENOMIC DNA]</scope>
    <source>
        <strain evidence="17 18">CBS 459.81</strain>
    </source>
</reference>
<comment type="function">
    <text evidence="13">Involved in maceration and soft-rotting of plant tissue. Hydrolyzes the 1,4-alpha glycosidic bonds of de-esterified pectate in the smooth region of the plant cell wall.</text>
</comment>
<evidence type="ECO:0000313" key="17">
    <source>
        <dbReference type="EMBL" id="OCK75136.1"/>
    </source>
</evidence>
<keyword evidence="6" id="KW-0677">Repeat</keyword>
<evidence type="ECO:0000256" key="3">
    <source>
        <dbReference type="ARBA" id="ARBA00012736"/>
    </source>
</evidence>
<dbReference type="GO" id="GO:0005576">
    <property type="term" value="C:extracellular region"/>
    <property type="evidence" value="ECO:0007669"/>
    <property type="project" value="UniProtKB-SubCell"/>
</dbReference>
<keyword evidence="7 15" id="KW-0378">Hydrolase</keyword>
<dbReference type="PANTHER" id="PTHR31884:SF9">
    <property type="entry name" value="ENDOPOLYGALACTURONASE D-RELATED"/>
    <property type="match status" value="1"/>
</dbReference>
<dbReference type="AlphaFoldDB" id="A0A8E2E0H4"/>
<dbReference type="InterPro" id="IPR000743">
    <property type="entry name" value="Glyco_hydro_28"/>
</dbReference>
<feature type="active site" evidence="14">
    <location>
        <position position="240"/>
    </location>
</feature>
<dbReference type="Pfam" id="PF00295">
    <property type="entry name" value="Glyco_hydro_28"/>
    <property type="match status" value="1"/>
</dbReference>
<evidence type="ECO:0000256" key="5">
    <source>
        <dbReference type="ARBA" id="ARBA00022729"/>
    </source>
</evidence>
<dbReference type="InterPro" id="IPR011050">
    <property type="entry name" value="Pectin_lyase_fold/virulence"/>
</dbReference>
<dbReference type="EC" id="3.2.1.15" evidence="3"/>
<dbReference type="InterPro" id="IPR012334">
    <property type="entry name" value="Pectin_lyas_fold"/>
</dbReference>
<keyword evidence="4" id="KW-0964">Secreted</keyword>
<gene>
    <name evidence="17" type="ORF">K432DRAFT_337905</name>
</gene>
<comment type="catalytic activity">
    <reaction evidence="12">
        <text>(1,4-alpha-D-galacturonosyl)n+m + H2O = (1,4-alpha-D-galacturonosyl)n + (1,4-alpha-D-galacturonosyl)m.</text>
        <dbReference type="EC" id="3.2.1.15"/>
    </reaction>
</comment>
<evidence type="ECO:0000256" key="6">
    <source>
        <dbReference type="ARBA" id="ARBA00022737"/>
    </source>
</evidence>
<keyword evidence="10 15" id="KW-0326">Glycosidase</keyword>
<evidence type="ECO:0000256" key="9">
    <source>
        <dbReference type="ARBA" id="ARBA00023180"/>
    </source>
</evidence>
<dbReference type="GO" id="GO:0004650">
    <property type="term" value="F:polygalacturonase activity"/>
    <property type="evidence" value="ECO:0007669"/>
    <property type="project" value="UniProtKB-EC"/>
</dbReference>
<evidence type="ECO:0000256" key="2">
    <source>
        <dbReference type="ARBA" id="ARBA00008834"/>
    </source>
</evidence>
<protein>
    <recommendedName>
        <fullName evidence="3">endo-polygalacturonase</fullName>
        <ecNumber evidence="3">3.2.1.15</ecNumber>
    </recommendedName>
</protein>
<evidence type="ECO:0000256" key="8">
    <source>
        <dbReference type="ARBA" id="ARBA00023157"/>
    </source>
</evidence>
<dbReference type="GO" id="GO:0045490">
    <property type="term" value="P:pectin catabolic process"/>
    <property type="evidence" value="ECO:0007669"/>
    <property type="project" value="TreeGrafter"/>
</dbReference>
<dbReference type="Proteomes" id="UP000250266">
    <property type="component" value="Unassembled WGS sequence"/>
</dbReference>
<evidence type="ECO:0000256" key="16">
    <source>
        <dbReference type="SAM" id="SignalP"/>
    </source>
</evidence>
<evidence type="ECO:0000256" key="13">
    <source>
        <dbReference type="ARBA" id="ARBA00037707"/>
    </source>
</evidence>
<evidence type="ECO:0000256" key="1">
    <source>
        <dbReference type="ARBA" id="ARBA00004613"/>
    </source>
</evidence>
<dbReference type="OrthoDB" id="1546079at2759"/>